<protein>
    <submittedName>
        <fullName evidence="5">PAS domain-containing methyl-accepting chemotaxis protein</fullName>
    </submittedName>
</protein>
<dbReference type="SMART" id="SM00091">
    <property type="entry name" value="PAS"/>
    <property type="match status" value="2"/>
</dbReference>
<dbReference type="PANTHER" id="PTHR24422:SF10">
    <property type="entry name" value="CHEMOTAXIS PROTEIN METHYLTRANSFERASE 2"/>
    <property type="match status" value="1"/>
</dbReference>
<evidence type="ECO:0000259" key="4">
    <source>
        <dbReference type="PROSITE" id="PS50113"/>
    </source>
</evidence>
<dbReference type="SMART" id="SM00086">
    <property type="entry name" value="PAC"/>
    <property type="match status" value="2"/>
</dbReference>
<dbReference type="EMBL" id="JACVEW010000033">
    <property type="protein sequence ID" value="MBP0050074.1"/>
    <property type="molecule type" value="Genomic_DNA"/>
</dbReference>
<comment type="caution">
    <text evidence="5">The sequence shown here is derived from an EMBL/GenBank/DDBJ whole genome shotgun (WGS) entry which is preliminary data.</text>
</comment>
<gene>
    <name evidence="5" type="ORF">H9C73_15200</name>
</gene>
<dbReference type="SMART" id="SM00283">
    <property type="entry name" value="MA"/>
    <property type="match status" value="1"/>
</dbReference>
<dbReference type="InterPro" id="IPR004089">
    <property type="entry name" value="MCPsignal_dom"/>
</dbReference>
<evidence type="ECO:0000259" key="3">
    <source>
        <dbReference type="PROSITE" id="PS50111"/>
    </source>
</evidence>
<dbReference type="Proteomes" id="UP000810171">
    <property type="component" value="Unassembled WGS sequence"/>
</dbReference>
<dbReference type="PROSITE" id="PS50111">
    <property type="entry name" value="CHEMOTAXIS_TRANSDUC_2"/>
    <property type="match status" value="1"/>
</dbReference>
<dbReference type="SUPFAM" id="SSF58104">
    <property type="entry name" value="Methyl-accepting chemotaxis protein (MCP) signaling domain"/>
    <property type="match status" value="1"/>
</dbReference>
<feature type="domain" description="PAC" evidence="4">
    <location>
        <begin position="215"/>
        <end position="267"/>
    </location>
</feature>
<feature type="domain" description="PAC" evidence="4">
    <location>
        <begin position="91"/>
        <end position="145"/>
    </location>
</feature>
<keyword evidence="1" id="KW-0807">Transducer</keyword>
<dbReference type="RefSeq" id="WP_209288759.1">
    <property type="nucleotide sequence ID" value="NZ_JACVEW010000033.1"/>
</dbReference>
<accession>A0ABS3ZEE2</accession>
<evidence type="ECO:0000256" key="2">
    <source>
        <dbReference type="SAM" id="Coils"/>
    </source>
</evidence>
<dbReference type="Gene3D" id="3.30.450.20">
    <property type="entry name" value="PAS domain"/>
    <property type="match status" value="2"/>
</dbReference>
<dbReference type="PROSITE" id="PS50113">
    <property type="entry name" value="PAC"/>
    <property type="match status" value="2"/>
</dbReference>
<feature type="coiled-coil region" evidence="2">
    <location>
        <begin position="4"/>
        <end position="31"/>
    </location>
</feature>
<keyword evidence="6" id="KW-1185">Reference proteome</keyword>
<proteinExistence type="predicted"/>
<evidence type="ECO:0000256" key="1">
    <source>
        <dbReference type="PROSITE-ProRule" id="PRU00284"/>
    </source>
</evidence>
<dbReference type="Pfam" id="PF08447">
    <property type="entry name" value="PAS_3"/>
    <property type="match status" value="2"/>
</dbReference>
<evidence type="ECO:0000313" key="5">
    <source>
        <dbReference type="EMBL" id="MBP0050074.1"/>
    </source>
</evidence>
<dbReference type="InterPro" id="IPR050903">
    <property type="entry name" value="Bact_Chemotaxis_MeTrfase"/>
</dbReference>
<dbReference type="InterPro" id="IPR000700">
    <property type="entry name" value="PAS-assoc_C"/>
</dbReference>
<dbReference type="Gene3D" id="1.10.287.950">
    <property type="entry name" value="Methyl-accepting chemotaxis protein"/>
    <property type="match status" value="1"/>
</dbReference>
<sequence length="440" mass="48851">MFFQKNLKQEVAQLQQQLFEANQVIDAISNTMAVIEFTPDGHILSANTLFEQATGYTEEELKGQHHRMLCAPELVRSDKYQRFWQNLARGESLSDRFSRVTKQGATLWLEASYIPVKDTQGSVVKVIKLARDITASVEAEQKHESVLDAIERSMAVIEFNLAGEIVKANDNFLATTGYALGEIKGRHHRIFCPEGYAQSADYKQFWQRLNQGEYMSDRFERVNKQGQTIWLQATYNPLYNAAGELFGVLKIASDITAEVERRNAESRAAQLAYDISLETDQSAVNGAQSVVQTIDMVRNIEAHLNNAAEQVSALNRQSGEIARIVDMIQDIAEQTNLLALNAAIEAARAGTQGRGFAVVADEVRNLARRTSEATEQIKSVVEQNQKLAAIAADEAQASQQQVENGVSLATEAGAVMEEIRSEAQRVVDAIGQFREQVHTG</sequence>
<dbReference type="PANTHER" id="PTHR24422">
    <property type="entry name" value="CHEMOTAXIS PROTEIN METHYLTRANSFERASE"/>
    <property type="match status" value="1"/>
</dbReference>
<name>A0ABS3ZEE2_9GAMM</name>
<dbReference type="SUPFAM" id="SSF55785">
    <property type="entry name" value="PYP-like sensor domain (PAS domain)"/>
    <property type="match status" value="2"/>
</dbReference>
<dbReference type="InterPro" id="IPR001610">
    <property type="entry name" value="PAC"/>
</dbReference>
<dbReference type="NCBIfam" id="TIGR00229">
    <property type="entry name" value="sensory_box"/>
    <property type="match status" value="2"/>
</dbReference>
<dbReference type="Pfam" id="PF00015">
    <property type="entry name" value="MCPsignal"/>
    <property type="match status" value="1"/>
</dbReference>
<reference evidence="5 6" key="1">
    <citation type="submission" date="2020-09" db="EMBL/GenBank/DDBJ databases">
        <authorList>
            <person name="Tanuku N.R.S."/>
        </authorList>
    </citation>
    <scope>NUCLEOTIDE SEQUENCE [LARGE SCALE GENOMIC DNA]</scope>
    <source>
        <strain evidence="5 6">AK62</strain>
    </source>
</reference>
<feature type="domain" description="Methyl-accepting transducer" evidence="3">
    <location>
        <begin position="266"/>
        <end position="440"/>
    </location>
</feature>
<dbReference type="InterPro" id="IPR000014">
    <property type="entry name" value="PAS"/>
</dbReference>
<dbReference type="InterPro" id="IPR035965">
    <property type="entry name" value="PAS-like_dom_sf"/>
</dbReference>
<keyword evidence="2" id="KW-0175">Coiled coil</keyword>
<evidence type="ECO:0000313" key="6">
    <source>
        <dbReference type="Proteomes" id="UP000810171"/>
    </source>
</evidence>
<dbReference type="InterPro" id="IPR013655">
    <property type="entry name" value="PAS_fold_3"/>
</dbReference>
<dbReference type="CDD" id="cd00130">
    <property type="entry name" value="PAS"/>
    <property type="match status" value="2"/>
</dbReference>
<organism evidence="5 6">
    <name type="scientific">Marinobacterium alkalitolerans</name>
    <dbReference type="NCBI Taxonomy" id="1542925"/>
    <lineage>
        <taxon>Bacteria</taxon>
        <taxon>Pseudomonadati</taxon>
        <taxon>Pseudomonadota</taxon>
        <taxon>Gammaproteobacteria</taxon>
        <taxon>Oceanospirillales</taxon>
        <taxon>Oceanospirillaceae</taxon>
        <taxon>Marinobacterium</taxon>
    </lineage>
</organism>